<accession>A0A160U1J4</accession>
<dbReference type="NCBIfam" id="TIGR01575">
    <property type="entry name" value="rimI"/>
    <property type="match status" value="1"/>
</dbReference>
<feature type="domain" description="N-acetyltransferase" evidence="3">
    <location>
        <begin position="2"/>
        <end position="151"/>
    </location>
</feature>
<evidence type="ECO:0000313" key="4">
    <source>
        <dbReference type="EMBL" id="CUS56209.1"/>
    </source>
</evidence>
<protein>
    <submittedName>
        <fullName evidence="4">Ribosomal-protein-S18p-alanine acetyltransferase</fullName>
        <ecNumber evidence="4">2.3.1.-</ecNumber>
    </submittedName>
</protein>
<dbReference type="InterPro" id="IPR006464">
    <property type="entry name" value="AcTrfase_RimI/Ard1"/>
</dbReference>
<dbReference type="CDD" id="cd04301">
    <property type="entry name" value="NAT_SF"/>
    <property type="match status" value="1"/>
</dbReference>
<gene>
    <name evidence="4" type="ORF">MGWOODY_Hyp2002</name>
</gene>
<dbReference type="EC" id="2.3.1.-" evidence="4"/>
<dbReference type="Gene3D" id="3.40.630.30">
    <property type="match status" value="1"/>
</dbReference>
<dbReference type="AlphaFoldDB" id="A0A160U1J4"/>
<keyword evidence="1 4" id="KW-0808">Transferase</keyword>
<dbReference type="GO" id="GO:0008080">
    <property type="term" value="F:N-acetyltransferase activity"/>
    <property type="evidence" value="ECO:0007669"/>
    <property type="project" value="InterPro"/>
</dbReference>
<evidence type="ECO:0000256" key="1">
    <source>
        <dbReference type="ARBA" id="ARBA00022679"/>
    </source>
</evidence>
<sequence>MSGLLVLRPDDAGQVALLHAKSFSESEAWSAASMRDLLKDPNVLTLGILSDGQLAAFVMGQTVAGETDILTIATDPHQRRKGLAGRLISALVKRVGERGVTRIMLDVAEDNLPARELYRAHGFAEDGRRPRYYRAARNVPVDAILMSRSLSL</sequence>
<dbReference type="InterPro" id="IPR000182">
    <property type="entry name" value="GNAT_dom"/>
</dbReference>
<dbReference type="PANTHER" id="PTHR43877">
    <property type="entry name" value="AMINOALKYLPHOSPHONATE N-ACETYLTRANSFERASE-RELATED-RELATED"/>
    <property type="match status" value="1"/>
</dbReference>
<evidence type="ECO:0000259" key="3">
    <source>
        <dbReference type="PROSITE" id="PS51186"/>
    </source>
</evidence>
<dbReference type="PROSITE" id="PS51186">
    <property type="entry name" value="GNAT"/>
    <property type="match status" value="1"/>
</dbReference>
<evidence type="ECO:0000256" key="2">
    <source>
        <dbReference type="ARBA" id="ARBA00023315"/>
    </source>
</evidence>
<dbReference type="InterPro" id="IPR016181">
    <property type="entry name" value="Acyl_CoA_acyltransferase"/>
</dbReference>
<keyword evidence="2 4" id="KW-0012">Acyltransferase</keyword>
<dbReference type="SUPFAM" id="SSF55729">
    <property type="entry name" value="Acyl-CoA N-acyltransferases (Nat)"/>
    <property type="match status" value="1"/>
</dbReference>
<dbReference type="Pfam" id="PF00583">
    <property type="entry name" value="Acetyltransf_1"/>
    <property type="match status" value="1"/>
</dbReference>
<dbReference type="EMBL" id="CZQD01000019">
    <property type="protein sequence ID" value="CUS56209.1"/>
    <property type="molecule type" value="Genomic_DNA"/>
</dbReference>
<reference evidence="4" key="1">
    <citation type="submission" date="2015-10" db="EMBL/GenBank/DDBJ databases">
        <authorList>
            <person name="Gilbert D.G."/>
        </authorList>
    </citation>
    <scope>NUCLEOTIDE SEQUENCE</scope>
</reference>
<name>A0A160U1J4_9ZZZZ</name>
<proteinExistence type="predicted"/>
<organism evidence="4">
    <name type="scientific">hydrothermal vent metagenome</name>
    <dbReference type="NCBI Taxonomy" id="652676"/>
    <lineage>
        <taxon>unclassified sequences</taxon>
        <taxon>metagenomes</taxon>
        <taxon>ecological metagenomes</taxon>
    </lineage>
</organism>
<dbReference type="InterPro" id="IPR050832">
    <property type="entry name" value="Bact_Acetyltransf"/>
</dbReference>